<keyword evidence="1" id="KW-0812">Transmembrane</keyword>
<dbReference type="AlphaFoldDB" id="A0A5C6E0U3"/>
<comment type="caution">
    <text evidence="2">The sequence shown here is derived from an EMBL/GenBank/DDBJ whole genome shotgun (WGS) entry which is preliminary data.</text>
</comment>
<evidence type="ECO:0000256" key="1">
    <source>
        <dbReference type="SAM" id="Phobius"/>
    </source>
</evidence>
<organism evidence="2 3">
    <name type="scientific">Novipirellula artificiosorum</name>
    <dbReference type="NCBI Taxonomy" id="2528016"/>
    <lineage>
        <taxon>Bacteria</taxon>
        <taxon>Pseudomonadati</taxon>
        <taxon>Planctomycetota</taxon>
        <taxon>Planctomycetia</taxon>
        <taxon>Pirellulales</taxon>
        <taxon>Pirellulaceae</taxon>
        <taxon>Novipirellula</taxon>
    </lineage>
</organism>
<keyword evidence="1" id="KW-0472">Membrane</keyword>
<name>A0A5C6E0U3_9BACT</name>
<dbReference type="Proteomes" id="UP000319143">
    <property type="component" value="Unassembled WGS sequence"/>
</dbReference>
<accession>A0A5C6E0U3</accession>
<keyword evidence="3" id="KW-1185">Reference proteome</keyword>
<feature type="transmembrane region" description="Helical" evidence="1">
    <location>
        <begin position="154"/>
        <end position="172"/>
    </location>
</feature>
<keyword evidence="1" id="KW-1133">Transmembrane helix</keyword>
<feature type="transmembrane region" description="Helical" evidence="1">
    <location>
        <begin position="72"/>
        <end position="94"/>
    </location>
</feature>
<protein>
    <submittedName>
        <fullName evidence="2">Uncharacterized protein</fullName>
    </submittedName>
</protein>
<dbReference type="RefSeq" id="WP_146525338.1">
    <property type="nucleotide sequence ID" value="NZ_SJPV01000002.1"/>
</dbReference>
<evidence type="ECO:0000313" key="2">
    <source>
        <dbReference type="EMBL" id="TWU40789.1"/>
    </source>
</evidence>
<proteinExistence type="predicted"/>
<dbReference type="Gene3D" id="2.20.28.160">
    <property type="match status" value="1"/>
</dbReference>
<sequence length="182" mass="19932">MYQLPCPHCDAVLDVSPSRAGEQRTCPSCHQSVQIPKLGELRQLPEVNTDAADVGIATHYDETGLAPRMGMVVLGLIATAALLTAGYCGIRWALVDVPYSTETHLAEVHEKYPKLKAAELIREYEQMEDLGLDLPNPYPYKLQELEKRGWGRNAAIAAAISFFSTLGAFFLGTSGRSRPKDA</sequence>
<reference evidence="2 3" key="1">
    <citation type="submission" date="2019-02" db="EMBL/GenBank/DDBJ databases">
        <title>Deep-cultivation of Planctomycetes and their phenomic and genomic characterization uncovers novel biology.</title>
        <authorList>
            <person name="Wiegand S."/>
            <person name="Jogler M."/>
            <person name="Boedeker C."/>
            <person name="Pinto D."/>
            <person name="Vollmers J."/>
            <person name="Rivas-Marin E."/>
            <person name="Kohn T."/>
            <person name="Peeters S.H."/>
            <person name="Heuer A."/>
            <person name="Rast P."/>
            <person name="Oberbeckmann S."/>
            <person name="Bunk B."/>
            <person name="Jeske O."/>
            <person name="Meyerdierks A."/>
            <person name="Storesund J.E."/>
            <person name="Kallscheuer N."/>
            <person name="Luecker S."/>
            <person name="Lage O.M."/>
            <person name="Pohl T."/>
            <person name="Merkel B.J."/>
            <person name="Hornburger P."/>
            <person name="Mueller R.-W."/>
            <person name="Bruemmer F."/>
            <person name="Labrenz M."/>
            <person name="Spormann A.M."/>
            <person name="Op Den Camp H."/>
            <person name="Overmann J."/>
            <person name="Amann R."/>
            <person name="Jetten M.S.M."/>
            <person name="Mascher T."/>
            <person name="Medema M.H."/>
            <person name="Devos D.P."/>
            <person name="Kaster A.-K."/>
            <person name="Ovreas L."/>
            <person name="Rohde M."/>
            <person name="Galperin M.Y."/>
            <person name="Jogler C."/>
        </authorList>
    </citation>
    <scope>NUCLEOTIDE SEQUENCE [LARGE SCALE GENOMIC DNA]</scope>
    <source>
        <strain evidence="2 3">Poly41</strain>
    </source>
</reference>
<dbReference type="EMBL" id="SJPV01000002">
    <property type="protein sequence ID" value="TWU40789.1"/>
    <property type="molecule type" value="Genomic_DNA"/>
</dbReference>
<dbReference type="OrthoDB" id="270282at2"/>
<gene>
    <name evidence="2" type="ORF">Poly41_16240</name>
</gene>
<evidence type="ECO:0000313" key="3">
    <source>
        <dbReference type="Proteomes" id="UP000319143"/>
    </source>
</evidence>